<keyword evidence="2" id="KW-1003">Cell membrane</keyword>
<dbReference type="InterPro" id="IPR027379">
    <property type="entry name" value="CLS_N"/>
</dbReference>
<gene>
    <name evidence="8" type="ORF">GCM10010226_22530</name>
</gene>
<evidence type="ECO:0000256" key="2">
    <source>
        <dbReference type="ARBA" id="ARBA00022475"/>
    </source>
</evidence>
<reference evidence="8" key="2">
    <citation type="submission" date="2020-09" db="EMBL/GenBank/DDBJ databases">
        <authorList>
            <person name="Sun Q."/>
            <person name="Ohkuma M."/>
        </authorList>
    </citation>
    <scope>NUCLEOTIDE SEQUENCE</scope>
    <source>
        <strain evidence="8">JCM 4125</strain>
    </source>
</reference>
<dbReference type="Pfam" id="PF13396">
    <property type="entry name" value="PLDc_N"/>
    <property type="match status" value="1"/>
</dbReference>
<evidence type="ECO:0000256" key="1">
    <source>
        <dbReference type="ARBA" id="ARBA00004651"/>
    </source>
</evidence>
<name>A0A918H8P3_9ACTN</name>
<sequence length="82" mass="8977">MLNLLLGGLVVVVVALIVRAMVDCARTPSERVRYVPKVLWLLFMLHAPVLGAVVWVNFGKRPESEWGIATSGRQESVFAGVS</sequence>
<evidence type="ECO:0000313" key="9">
    <source>
        <dbReference type="Proteomes" id="UP000646776"/>
    </source>
</evidence>
<keyword evidence="9" id="KW-1185">Reference proteome</keyword>
<dbReference type="Proteomes" id="UP000646776">
    <property type="component" value="Unassembled WGS sequence"/>
</dbReference>
<reference evidence="8" key="1">
    <citation type="journal article" date="2014" name="Int. J. Syst. Evol. Microbiol.">
        <title>Complete genome sequence of Corynebacterium casei LMG S-19264T (=DSM 44701T), isolated from a smear-ripened cheese.</title>
        <authorList>
            <consortium name="US DOE Joint Genome Institute (JGI-PGF)"/>
            <person name="Walter F."/>
            <person name="Albersmeier A."/>
            <person name="Kalinowski J."/>
            <person name="Ruckert C."/>
        </authorList>
    </citation>
    <scope>NUCLEOTIDE SEQUENCE</scope>
    <source>
        <strain evidence="8">JCM 4125</strain>
    </source>
</reference>
<feature type="transmembrane region" description="Helical" evidence="6">
    <location>
        <begin position="40"/>
        <end position="58"/>
    </location>
</feature>
<keyword evidence="5 6" id="KW-0472">Membrane</keyword>
<dbReference type="RefSeq" id="WP_189710346.1">
    <property type="nucleotide sequence ID" value="NZ_BMSA01000004.1"/>
</dbReference>
<proteinExistence type="predicted"/>
<feature type="domain" description="Cardiolipin synthase N-terminal" evidence="7">
    <location>
        <begin position="19"/>
        <end position="59"/>
    </location>
</feature>
<accession>A0A918H8P3</accession>
<dbReference type="GO" id="GO:0005886">
    <property type="term" value="C:plasma membrane"/>
    <property type="evidence" value="ECO:0007669"/>
    <property type="project" value="UniProtKB-SubCell"/>
</dbReference>
<keyword evidence="3 6" id="KW-0812">Transmembrane</keyword>
<evidence type="ECO:0000256" key="5">
    <source>
        <dbReference type="ARBA" id="ARBA00023136"/>
    </source>
</evidence>
<evidence type="ECO:0000256" key="3">
    <source>
        <dbReference type="ARBA" id="ARBA00022692"/>
    </source>
</evidence>
<protein>
    <recommendedName>
        <fullName evidence="7">Cardiolipin synthase N-terminal domain-containing protein</fullName>
    </recommendedName>
</protein>
<evidence type="ECO:0000256" key="4">
    <source>
        <dbReference type="ARBA" id="ARBA00022989"/>
    </source>
</evidence>
<dbReference type="AlphaFoldDB" id="A0A918H8P3"/>
<keyword evidence="4 6" id="KW-1133">Transmembrane helix</keyword>
<evidence type="ECO:0000256" key="6">
    <source>
        <dbReference type="SAM" id="Phobius"/>
    </source>
</evidence>
<comment type="subcellular location">
    <subcellularLocation>
        <location evidence="1">Cell membrane</location>
        <topology evidence="1">Multi-pass membrane protein</topology>
    </subcellularLocation>
</comment>
<evidence type="ECO:0000313" key="8">
    <source>
        <dbReference type="EMBL" id="GGT45288.1"/>
    </source>
</evidence>
<evidence type="ECO:0000259" key="7">
    <source>
        <dbReference type="Pfam" id="PF13396"/>
    </source>
</evidence>
<organism evidence="8 9">
    <name type="scientific">Streptomyces phaeofaciens</name>
    <dbReference type="NCBI Taxonomy" id="68254"/>
    <lineage>
        <taxon>Bacteria</taxon>
        <taxon>Bacillati</taxon>
        <taxon>Actinomycetota</taxon>
        <taxon>Actinomycetes</taxon>
        <taxon>Kitasatosporales</taxon>
        <taxon>Streptomycetaceae</taxon>
        <taxon>Streptomyces</taxon>
    </lineage>
</organism>
<dbReference type="EMBL" id="BMSA01000004">
    <property type="protein sequence ID" value="GGT45288.1"/>
    <property type="molecule type" value="Genomic_DNA"/>
</dbReference>
<comment type="caution">
    <text evidence="8">The sequence shown here is derived from an EMBL/GenBank/DDBJ whole genome shotgun (WGS) entry which is preliminary data.</text>
</comment>